<accession>A0A221MAY5</accession>
<dbReference type="Pfam" id="PF00881">
    <property type="entry name" value="Nitroreductase"/>
    <property type="match status" value="2"/>
</dbReference>
<evidence type="ECO:0000313" key="6">
    <source>
        <dbReference type="Proteomes" id="UP000204391"/>
    </source>
</evidence>
<dbReference type="Proteomes" id="UP000204391">
    <property type="component" value="Chromosome"/>
</dbReference>
<dbReference type="OrthoDB" id="9782629at2"/>
<sequence>MNNVKEVRTATHDIDPIYLQRWSPRSFQNKEVPENLLHGIFEAARWAPSAANMQPWHFVVARNDQDRAKFHSFIFDNNVEWCKNAPVLIAITSKMDSERFGDNVTHAFDTGAAWGYLALEATRKGLATHGMGGFDRDKAREVLQVPDNYAIQAIIALGYKGEKELLEEKFHEREKPSNRKEVDEFISEGMFTKE</sequence>
<dbReference type="SUPFAM" id="SSF55469">
    <property type="entry name" value="FMN-dependent nitroreductase-like"/>
    <property type="match status" value="1"/>
</dbReference>
<dbReference type="CDD" id="cd02138">
    <property type="entry name" value="TdsD-like"/>
    <property type="match status" value="1"/>
</dbReference>
<evidence type="ECO:0000256" key="3">
    <source>
        <dbReference type="SAM" id="MobiDB-lite"/>
    </source>
</evidence>
<dbReference type="EMBL" id="CP022437">
    <property type="protein sequence ID" value="ASN04815.1"/>
    <property type="molecule type" value="Genomic_DNA"/>
</dbReference>
<reference evidence="5 6" key="1">
    <citation type="journal article" date="2003" name="Int. J. Syst. Evol. Microbiol.">
        <title>Virgibacillus carmonensis sp. nov., Virgibacillus necropolis sp. nov. and Virgibacillus picturae sp. nov., three novel species isolated from deteriorated mural paintings, transfer of the species of the genus salibacillus to Virgibacillus, as Virgibacillus marismortui comb. nov. and Virgibacillus salexigens comb. nov., and emended description of the genus Virgibacillus.</title>
        <authorList>
            <person name="Heyrman J."/>
            <person name="Logan N.A."/>
            <person name="Busse H.J."/>
            <person name="Balcaen A."/>
            <person name="Lebbe L."/>
            <person name="Rodriguez-Diaz M."/>
            <person name="Swings J."/>
            <person name="De Vos P."/>
        </authorList>
    </citation>
    <scope>NUCLEOTIDE SEQUENCE [LARGE SCALE GENOMIC DNA]</scope>
    <source>
        <strain evidence="5 6">LMG 19488</strain>
    </source>
</reference>
<proteinExistence type="inferred from homology"/>
<dbReference type="KEGG" id="vne:CFK40_07205"/>
<evidence type="ECO:0000259" key="4">
    <source>
        <dbReference type="Pfam" id="PF00881"/>
    </source>
</evidence>
<dbReference type="PANTHER" id="PTHR43673">
    <property type="entry name" value="NAD(P)H NITROREDUCTASE YDGI-RELATED"/>
    <property type="match status" value="1"/>
</dbReference>
<organism evidence="5 6">
    <name type="scientific">Virgibacillus necropolis</name>
    <dbReference type="NCBI Taxonomy" id="163877"/>
    <lineage>
        <taxon>Bacteria</taxon>
        <taxon>Bacillati</taxon>
        <taxon>Bacillota</taxon>
        <taxon>Bacilli</taxon>
        <taxon>Bacillales</taxon>
        <taxon>Bacillaceae</taxon>
        <taxon>Virgibacillus</taxon>
    </lineage>
</organism>
<dbReference type="RefSeq" id="WP_089531666.1">
    <property type="nucleotide sequence ID" value="NZ_CP022437.1"/>
</dbReference>
<keyword evidence="2" id="KW-0560">Oxidoreductase</keyword>
<evidence type="ECO:0000256" key="1">
    <source>
        <dbReference type="ARBA" id="ARBA00007118"/>
    </source>
</evidence>
<dbReference type="Gene3D" id="3.40.109.10">
    <property type="entry name" value="NADH Oxidase"/>
    <property type="match status" value="1"/>
</dbReference>
<feature type="compositionally biased region" description="Basic and acidic residues" evidence="3">
    <location>
        <begin position="171"/>
        <end position="183"/>
    </location>
</feature>
<comment type="similarity">
    <text evidence="1">Belongs to the nitroreductase family.</text>
</comment>
<dbReference type="AlphaFoldDB" id="A0A221MAY5"/>
<feature type="domain" description="Nitroreductase" evidence="4">
    <location>
        <begin position="20"/>
        <end position="76"/>
    </location>
</feature>
<evidence type="ECO:0000256" key="2">
    <source>
        <dbReference type="ARBA" id="ARBA00023002"/>
    </source>
</evidence>
<feature type="domain" description="Nitroreductase" evidence="4">
    <location>
        <begin position="78"/>
        <end position="159"/>
    </location>
</feature>
<evidence type="ECO:0000313" key="5">
    <source>
        <dbReference type="EMBL" id="ASN04815.1"/>
    </source>
</evidence>
<name>A0A221MAY5_9BACI</name>
<dbReference type="GO" id="GO:0016491">
    <property type="term" value="F:oxidoreductase activity"/>
    <property type="evidence" value="ECO:0007669"/>
    <property type="project" value="UniProtKB-KW"/>
</dbReference>
<gene>
    <name evidence="5" type="ORF">CFK40_07205</name>
</gene>
<feature type="region of interest" description="Disordered" evidence="3">
    <location>
        <begin position="171"/>
        <end position="194"/>
    </location>
</feature>
<dbReference type="PANTHER" id="PTHR43673:SF10">
    <property type="entry name" value="NADH DEHYDROGENASE_NAD(P)H NITROREDUCTASE XCC3605-RELATED"/>
    <property type="match status" value="1"/>
</dbReference>
<protein>
    <submittedName>
        <fullName evidence="5">Nitroreductase family protein</fullName>
    </submittedName>
</protein>
<keyword evidence="6" id="KW-1185">Reference proteome</keyword>
<dbReference type="InterPro" id="IPR029479">
    <property type="entry name" value="Nitroreductase"/>
</dbReference>
<dbReference type="InterPro" id="IPR000415">
    <property type="entry name" value="Nitroreductase-like"/>
</dbReference>